<feature type="transmembrane region" description="Helical" evidence="1">
    <location>
        <begin position="6"/>
        <end position="25"/>
    </location>
</feature>
<protein>
    <recommendedName>
        <fullName evidence="4">DUF2269 domain-containing protein</fullName>
    </recommendedName>
</protein>
<feature type="transmembrane region" description="Helical" evidence="1">
    <location>
        <begin position="37"/>
        <end position="61"/>
    </location>
</feature>
<sequence>MGIAALITWLSTAVGGFVLLGTWIAKGGGRQPSTTHLPPPVVFGHFLLAVAGLVVWIVYLVADSDALAWIAFALLVPIAALGFTMLARWLPVYRDRTTATDRNPPAERHFPVAVVGGHGVFAVATVVLVLLTALGIGGS</sequence>
<evidence type="ECO:0000313" key="3">
    <source>
        <dbReference type="Proteomes" id="UP000702209"/>
    </source>
</evidence>
<dbReference type="RefSeq" id="WP_195133191.1">
    <property type="nucleotide sequence ID" value="NZ_JADLQX010000035.1"/>
</dbReference>
<evidence type="ECO:0000256" key="1">
    <source>
        <dbReference type="SAM" id="Phobius"/>
    </source>
</evidence>
<keyword evidence="1" id="KW-1133">Transmembrane helix</keyword>
<keyword evidence="3" id="KW-1185">Reference proteome</keyword>
<reference evidence="2 3" key="1">
    <citation type="submission" date="2020-10" db="EMBL/GenBank/DDBJ databases">
        <title>Identification of Nocardia species via Next-generation sequencing and recognition of intraspecies genetic diversity.</title>
        <authorList>
            <person name="Li P."/>
            <person name="Li P."/>
            <person name="Lu B."/>
        </authorList>
    </citation>
    <scope>NUCLEOTIDE SEQUENCE [LARGE SCALE GENOMIC DNA]</scope>
    <source>
        <strain evidence="2 3">BJ06-0157</strain>
    </source>
</reference>
<evidence type="ECO:0008006" key="4">
    <source>
        <dbReference type="Google" id="ProtNLM"/>
    </source>
</evidence>
<keyword evidence="1" id="KW-0472">Membrane</keyword>
<organism evidence="2 3">
    <name type="scientific">Nocardia amamiensis</name>
    <dbReference type="NCBI Taxonomy" id="404578"/>
    <lineage>
        <taxon>Bacteria</taxon>
        <taxon>Bacillati</taxon>
        <taxon>Actinomycetota</taxon>
        <taxon>Actinomycetes</taxon>
        <taxon>Mycobacteriales</taxon>
        <taxon>Nocardiaceae</taxon>
        <taxon>Nocardia</taxon>
    </lineage>
</organism>
<dbReference type="EMBL" id="JADLQX010000035">
    <property type="protein sequence ID" value="MBF6301986.1"/>
    <property type="molecule type" value="Genomic_DNA"/>
</dbReference>
<feature type="transmembrane region" description="Helical" evidence="1">
    <location>
        <begin position="110"/>
        <end position="136"/>
    </location>
</feature>
<accession>A0ABS0CZI1</accession>
<gene>
    <name evidence="2" type="ORF">IU459_31225</name>
</gene>
<comment type="caution">
    <text evidence="2">The sequence shown here is derived from an EMBL/GenBank/DDBJ whole genome shotgun (WGS) entry which is preliminary data.</text>
</comment>
<keyword evidence="1" id="KW-0812">Transmembrane</keyword>
<evidence type="ECO:0000313" key="2">
    <source>
        <dbReference type="EMBL" id="MBF6301986.1"/>
    </source>
</evidence>
<dbReference type="Proteomes" id="UP000702209">
    <property type="component" value="Unassembled WGS sequence"/>
</dbReference>
<proteinExistence type="predicted"/>
<name>A0ABS0CZI1_9NOCA</name>
<feature type="transmembrane region" description="Helical" evidence="1">
    <location>
        <begin position="67"/>
        <end position="90"/>
    </location>
</feature>